<evidence type="ECO:0000313" key="2">
    <source>
        <dbReference type="EMBL" id="DBA02913.1"/>
    </source>
</evidence>
<feature type="transmembrane region" description="Helical" evidence="1">
    <location>
        <begin position="234"/>
        <end position="258"/>
    </location>
</feature>
<gene>
    <name evidence="2" type="ORF">N0F65_005940</name>
</gene>
<protein>
    <submittedName>
        <fullName evidence="2">Uncharacterized protein</fullName>
    </submittedName>
</protein>
<keyword evidence="1" id="KW-0472">Membrane</keyword>
<keyword evidence="1" id="KW-0812">Transmembrane</keyword>
<comment type="caution">
    <text evidence="2">The sequence shown here is derived from an EMBL/GenBank/DDBJ whole genome shotgun (WGS) entry which is preliminary data.</text>
</comment>
<feature type="transmembrane region" description="Helical" evidence="1">
    <location>
        <begin position="198"/>
        <end position="222"/>
    </location>
</feature>
<reference evidence="2" key="1">
    <citation type="submission" date="2022-11" db="EMBL/GenBank/DDBJ databases">
        <authorList>
            <person name="Morgan W.R."/>
            <person name="Tartar A."/>
        </authorList>
    </citation>
    <scope>NUCLEOTIDE SEQUENCE</scope>
    <source>
        <strain evidence="2">ARSEF 373</strain>
    </source>
</reference>
<keyword evidence="1" id="KW-1133">Transmembrane helix</keyword>
<proteinExistence type="predicted"/>
<keyword evidence="3" id="KW-1185">Reference proteome</keyword>
<organism evidence="2 3">
    <name type="scientific">Lagenidium giganteum</name>
    <dbReference type="NCBI Taxonomy" id="4803"/>
    <lineage>
        <taxon>Eukaryota</taxon>
        <taxon>Sar</taxon>
        <taxon>Stramenopiles</taxon>
        <taxon>Oomycota</taxon>
        <taxon>Peronosporomycetes</taxon>
        <taxon>Pythiales</taxon>
        <taxon>Pythiaceae</taxon>
    </lineage>
</organism>
<sequence length="546" mass="60795">MTRCISTPTVEGVAYNVTYLLDYELVLPVVDCTASAIKVGDATTAKLVYLLRLRKHPEDVALLSVAISNQDYQGVSRGDRGSAAVTTLALITHANQHTTYDFALSLGYPYAAFNFRAYEFLGVTSDSYWMVRRIPNSIAHGRNDPPVTLLTARRTGFYLGTEAMQSNIINNIWALESDPKDAIGVREWSGVPVSRDSWAWVHCIHLVLATEVVFHLAVLLLIMYNNLRLGKVWIGGPFAAISTTLLFRGALVLLTWVVDRFWSLLEFVSSDASLISPAADVLIDPSIMHIDLLTIYLSCVGLVGNLFRERVDPALSVILFELGFQFRIRILTWVPSIAAKAIDSSMRNYMAGNLVSDDDSTLDSPMRAWGAHPMLARDPVFVLATLSPTLFSLLLVVVYIGLRKIYFHLRRSRTSGQAVVAVIPEETTTKSSLPKLLTNFEVATGAVLTGQYGVLCDYTNYRFIKGMRYASADGIYMNGFVISHSKYLIQTGDLPTILLMKLIRRRLRNVYIYDVNQSSVQPLARLVYPDTLTWTDLVKLNLSVLS</sequence>
<accession>A0AAV2ZCJ2</accession>
<dbReference type="EMBL" id="DAKRPA010000025">
    <property type="protein sequence ID" value="DBA02913.1"/>
    <property type="molecule type" value="Genomic_DNA"/>
</dbReference>
<evidence type="ECO:0000256" key="1">
    <source>
        <dbReference type="SAM" id="Phobius"/>
    </source>
</evidence>
<evidence type="ECO:0000313" key="3">
    <source>
        <dbReference type="Proteomes" id="UP001146120"/>
    </source>
</evidence>
<feature type="transmembrane region" description="Helical" evidence="1">
    <location>
        <begin position="380"/>
        <end position="402"/>
    </location>
</feature>
<name>A0AAV2ZCJ2_9STRA</name>
<reference evidence="2" key="2">
    <citation type="journal article" date="2023" name="Microbiol Resour">
        <title>Decontamination and Annotation of the Draft Genome Sequence of the Oomycete Lagenidium giganteum ARSEF 373.</title>
        <authorList>
            <person name="Morgan W.R."/>
            <person name="Tartar A."/>
        </authorList>
    </citation>
    <scope>NUCLEOTIDE SEQUENCE</scope>
    <source>
        <strain evidence="2">ARSEF 373</strain>
    </source>
</reference>
<dbReference type="AlphaFoldDB" id="A0AAV2ZCJ2"/>
<dbReference type="Proteomes" id="UP001146120">
    <property type="component" value="Unassembled WGS sequence"/>
</dbReference>